<evidence type="ECO:0000256" key="1">
    <source>
        <dbReference type="ARBA" id="ARBA00001974"/>
    </source>
</evidence>
<dbReference type="InterPro" id="IPR009051">
    <property type="entry name" value="Helical_ferredxn"/>
</dbReference>
<dbReference type="PROSITE" id="PS51387">
    <property type="entry name" value="FAD_PCMH"/>
    <property type="match status" value="1"/>
</dbReference>
<gene>
    <name evidence="13" type="ORF">SAMN05421641_101224</name>
</gene>
<dbReference type="InterPro" id="IPR016167">
    <property type="entry name" value="FAD-bd_PCMH_sub1"/>
</dbReference>
<dbReference type="SUPFAM" id="SSF55103">
    <property type="entry name" value="FAD-linked oxidases, C-terminal domain"/>
    <property type="match status" value="1"/>
</dbReference>
<keyword evidence="4" id="KW-0479">Metal-binding</keyword>
<keyword evidence="5" id="KW-0274">FAD</keyword>
<evidence type="ECO:0000256" key="5">
    <source>
        <dbReference type="ARBA" id="ARBA00022827"/>
    </source>
</evidence>
<dbReference type="Gene3D" id="3.30.70.2740">
    <property type="match status" value="1"/>
</dbReference>
<dbReference type="InterPro" id="IPR004113">
    <property type="entry name" value="FAD-bd_oxidored_4_C"/>
</dbReference>
<dbReference type="InterPro" id="IPR016166">
    <property type="entry name" value="FAD-bd_PCMH"/>
</dbReference>
<dbReference type="Pfam" id="PF01565">
    <property type="entry name" value="FAD_binding_4"/>
    <property type="match status" value="1"/>
</dbReference>
<dbReference type="FunFam" id="1.10.45.10:FF:000001">
    <property type="entry name" value="D-lactate dehydrogenase mitochondrial"/>
    <property type="match status" value="1"/>
</dbReference>
<dbReference type="PROSITE" id="PS51379">
    <property type="entry name" value="4FE4S_FER_2"/>
    <property type="match status" value="1"/>
</dbReference>
<keyword evidence="7" id="KW-0560">Oxidoreductase</keyword>
<comment type="cofactor">
    <cofactor evidence="1">
        <name>FAD</name>
        <dbReference type="ChEBI" id="CHEBI:57692"/>
    </cofactor>
</comment>
<dbReference type="EC" id="1.1.2.4" evidence="10"/>
<dbReference type="GO" id="GO:0008720">
    <property type="term" value="F:D-lactate dehydrogenase (NAD+) activity"/>
    <property type="evidence" value="ECO:0007669"/>
    <property type="project" value="TreeGrafter"/>
</dbReference>
<evidence type="ECO:0000256" key="8">
    <source>
        <dbReference type="ARBA" id="ARBA00023004"/>
    </source>
</evidence>
<dbReference type="Pfam" id="PF02913">
    <property type="entry name" value="FAD-oxidase_C"/>
    <property type="match status" value="1"/>
</dbReference>
<dbReference type="InterPro" id="IPR016169">
    <property type="entry name" value="FAD-bd_PCMH_sub2"/>
</dbReference>
<dbReference type="RefSeq" id="WP_149763627.1">
    <property type="nucleotide sequence ID" value="NZ_FTMK01000001.1"/>
</dbReference>
<sequence length="939" mass="100161">MRDALPEPDFQGFAAAVRQVVPAARFLLDEFSRTVHGADASPYSLLPRAVILVEAEDEVTAICRAASRSGVAITFRAAGTSLSGQGVTDSVLVKMGPNGWRQFQADEAGATVRIGPALIGAQANARLARYRRKIGPDPASISAAMIGGIIANNSSGMCCGTEQNSYRTLRSMRLVMADGTRLDTADPESRRAFQASHGALLDELAALAHAARDDAELGALIRRKFAIKNTTGYSLNALVDYDDPFEILQHLIVGSEGTLAFICEVTLETVPAPPKQSAALVFFADVRIACSAATALKAQPVSAVEMMDYASLRSALGQPGVPDNFTHMPQGTAALLVDLRAGDAASLDAQMQSVTAAIAPFAPLEPVRFSQDPRTYADYWNVRKGLLPAVGGMRAPGSTVIVEDIAVPIDSLAEAALAIREIFDRLDYQDAVIFGHALDGNLHFVFSQAFNSPPDIARYAQLIDEVAELVTNRFHGSLKAEHGTGRAMAPFVELEWGSAAYGLMRRIKRAFDPAGVLNPGVILSDDPEIYLKALKSLPLADPLIDKCIECGFCEPVCPSRALTTTPRQRIVATRALARGAHDPSFDKSYDYAAVDTCAGDGLCAMSCPVGIDTGEMMRSRRALRHGAAGRGLAHAAERHLGTVMKAAKAGLWASDRAHGVLGTGAMGKVTQGLRRASGGRVPQWTPWLPKPAPALRDRRGASPDADLPQVLLFRSCASTVAAPARGMPDPRPLWDVLALLLGRAGYPVRVAPAGEGQCCGQPFASKGYPQAAQESAQRLESHLRDLGGGIVVSDTSPCSFRMQQVLAPDMRPMDVTEALATLVLPRLAIRRRAESIALHITCSTRKMGQADRLLVLAQACADEVIVPADIECCGFAGNKGFEVPELNASALRTLRGKLPERVTRGYSTSITCEIGLSEHSGRPYQSIAYLLDWCSDPAL</sequence>
<keyword evidence="3" id="KW-0285">Flavoprotein</keyword>
<feature type="domain" description="4Fe-4S ferredoxin-type" evidence="11">
    <location>
        <begin position="536"/>
        <end position="567"/>
    </location>
</feature>
<dbReference type="InterPro" id="IPR016171">
    <property type="entry name" value="Vanillyl_alc_oxidase_C-sub2"/>
</dbReference>
<dbReference type="InterPro" id="IPR017900">
    <property type="entry name" value="4Fe4S_Fe_S_CS"/>
</dbReference>
<evidence type="ECO:0000256" key="6">
    <source>
        <dbReference type="ARBA" id="ARBA00022946"/>
    </source>
</evidence>
<dbReference type="Gene3D" id="1.10.45.10">
    <property type="entry name" value="Vanillyl-alcohol Oxidase, Chain A, domain 4"/>
    <property type="match status" value="1"/>
</dbReference>
<protein>
    <recommendedName>
        <fullName evidence="10">D-lactate dehydrogenase (cytochrome)</fullName>
        <ecNumber evidence="10">1.1.2.4</ecNumber>
    </recommendedName>
</protein>
<evidence type="ECO:0000259" key="11">
    <source>
        <dbReference type="PROSITE" id="PS51379"/>
    </source>
</evidence>
<dbReference type="EMBL" id="FTMK01000001">
    <property type="protein sequence ID" value="SIP89125.1"/>
    <property type="molecule type" value="Genomic_DNA"/>
</dbReference>
<dbReference type="InterPro" id="IPR016164">
    <property type="entry name" value="FAD-linked_Oxase-like_C"/>
</dbReference>
<dbReference type="Pfam" id="PF02754">
    <property type="entry name" value="CCG"/>
    <property type="match status" value="1"/>
</dbReference>
<dbReference type="InterPro" id="IPR004017">
    <property type="entry name" value="Cys_rich_dom"/>
</dbReference>
<name>A0A1N6NAP7_9RHOB</name>
<organism evidence="13 14">
    <name type="scientific">Paracoccus thiocyanatus</name>
    <dbReference type="NCBI Taxonomy" id="34006"/>
    <lineage>
        <taxon>Bacteria</taxon>
        <taxon>Pseudomonadati</taxon>
        <taxon>Pseudomonadota</taxon>
        <taxon>Alphaproteobacteria</taxon>
        <taxon>Rhodobacterales</taxon>
        <taxon>Paracoccaceae</taxon>
        <taxon>Paracoccus</taxon>
    </lineage>
</organism>
<dbReference type="Gene3D" id="1.10.1060.10">
    <property type="entry name" value="Alpha-helical ferredoxin"/>
    <property type="match status" value="1"/>
</dbReference>
<dbReference type="Pfam" id="PF13183">
    <property type="entry name" value="Fer4_8"/>
    <property type="match status" value="1"/>
</dbReference>
<evidence type="ECO:0000256" key="9">
    <source>
        <dbReference type="ARBA" id="ARBA00023014"/>
    </source>
</evidence>
<dbReference type="InterPro" id="IPR036318">
    <property type="entry name" value="FAD-bd_PCMH-like_sf"/>
</dbReference>
<evidence type="ECO:0000256" key="10">
    <source>
        <dbReference type="ARBA" id="ARBA00038897"/>
    </source>
</evidence>
<feature type="domain" description="FAD-binding PCMH-type" evidence="12">
    <location>
        <begin position="43"/>
        <end position="272"/>
    </location>
</feature>
<evidence type="ECO:0000313" key="14">
    <source>
        <dbReference type="Proteomes" id="UP000323956"/>
    </source>
</evidence>
<evidence type="ECO:0000256" key="7">
    <source>
        <dbReference type="ARBA" id="ARBA00023002"/>
    </source>
</evidence>
<accession>A0A1N6NAP7</accession>
<dbReference type="InterPro" id="IPR006094">
    <property type="entry name" value="Oxid_FAD_bind_N"/>
</dbReference>
<dbReference type="GO" id="GO:0004458">
    <property type="term" value="F:D-lactate dehydrogenase (cytochrome) activity"/>
    <property type="evidence" value="ECO:0007669"/>
    <property type="project" value="UniProtKB-EC"/>
</dbReference>
<dbReference type="GO" id="GO:0051536">
    <property type="term" value="F:iron-sulfur cluster binding"/>
    <property type="evidence" value="ECO:0007669"/>
    <property type="project" value="UniProtKB-KW"/>
</dbReference>
<dbReference type="PANTHER" id="PTHR11748">
    <property type="entry name" value="D-LACTATE DEHYDROGENASE"/>
    <property type="match status" value="1"/>
</dbReference>
<dbReference type="PANTHER" id="PTHR11748:SF111">
    <property type="entry name" value="D-LACTATE DEHYDROGENASE, MITOCHONDRIAL-RELATED"/>
    <property type="match status" value="1"/>
</dbReference>
<dbReference type="OrthoDB" id="9811557at2"/>
<dbReference type="SUPFAM" id="SSF56176">
    <property type="entry name" value="FAD-binding/transporter-associated domain-like"/>
    <property type="match status" value="1"/>
</dbReference>
<keyword evidence="6" id="KW-0809">Transit peptide</keyword>
<dbReference type="InterPro" id="IPR017896">
    <property type="entry name" value="4Fe4S_Fe-S-bd"/>
</dbReference>
<dbReference type="SUPFAM" id="SSF46548">
    <property type="entry name" value="alpha-helical ferredoxin"/>
    <property type="match status" value="1"/>
</dbReference>
<evidence type="ECO:0000256" key="3">
    <source>
        <dbReference type="ARBA" id="ARBA00022630"/>
    </source>
</evidence>
<reference evidence="13 14" key="1">
    <citation type="submission" date="2017-01" db="EMBL/GenBank/DDBJ databases">
        <authorList>
            <person name="Varghese N."/>
            <person name="Submissions S."/>
        </authorList>
    </citation>
    <scope>NUCLEOTIDE SEQUENCE [LARGE SCALE GENOMIC DNA]</scope>
    <source>
        <strain evidence="13 14">ATCC 700171</strain>
    </source>
</reference>
<dbReference type="GO" id="GO:0071949">
    <property type="term" value="F:FAD binding"/>
    <property type="evidence" value="ECO:0007669"/>
    <property type="project" value="InterPro"/>
</dbReference>
<keyword evidence="9" id="KW-0411">Iron-sulfur</keyword>
<comment type="similarity">
    <text evidence="2">Belongs to the FAD-binding oxidoreductase/transferase type 4 family.</text>
</comment>
<dbReference type="GO" id="GO:0046872">
    <property type="term" value="F:metal ion binding"/>
    <property type="evidence" value="ECO:0007669"/>
    <property type="project" value="UniProtKB-KW"/>
</dbReference>
<dbReference type="Gene3D" id="3.30.43.10">
    <property type="entry name" value="Uridine Diphospho-n-acetylenolpyruvylglucosamine Reductase, domain 2"/>
    <property type="match status" value="1"/>
</dbReference>
<keyword evidence="8" id="KW-0408">Iron</keyword>
<dbReference type="Gene3D" id="3.30.465.10">
    <property type="match status" value="1"/>
</dbReference>
<dbReference type="GO" id="GO:1903457">
    <property type="term" value="P:lactate catabolic process"/>
    <property type="evidence" value="ECO:0007669"/>
    <property type="project" value="TreeGrafter"/>
</dbReference>
<evidence type="ECO:0000256" key="2">
    <source>
        <dbReference type="ARBA" id="ARBA00008000"/>
    </source>
</evidence>
<dbReference type="PROSITE" id="PS00198">
    <property type="entry name" value="4FE4S_FER_1"/>
    <property type="match status" value="1"/>
</dbReference>
<evidence type="ECO:0000256" key="4">
    <source>
        <dbReference type="ARBA" id="ARBA00022723"/>
    </source>
</evidence>
<dbReference type="AlphaFoldDB" id="A0A1N6NAP7"/>
<proteinExistence type="inferred from homology"/>
<evidence type="ECO:0000313" key="13">
    <source>
        <dbReference type="EMBL" id="SIP89125.1"/>
    </source>
</evidence>
<evidence type="ECO:0000259" key="12">
    <source>
        <dbReference type="PROSITE" id="PS51387"/>
    </source>
</evidence>
<dbReference type="Proteomes" id="UP000323956">
    <property type="component" value="Unassembled WGS sequence"/>
</dbReference>